<protein>
    <submittedName>
        <fullName evidence="2">PHD-finger and DNA binding domain-containing protein</fullName>
    </submittedName>
</protein>
<dbReference type="EMBL" id="BJWL01000028">
    <property type="protein sequence ID" value="GFZ20717.1"/>
    <property type="molecule type" value="Genomic_DNA"/>
</dbReference>
<dbReference type="Proteomes" id="UP000585474">
    <property type="component" value="Unassembled WGS sequence"/>
</dbReference>
<dbReference type="PANTHER" id="PTHR46508">
    <property type="entry name" value="PHD FINGER FAMILY PROTEIN"/>
    <property type="match status" value="1"/>
</dbReference>
<dbReference type="Pfam" id="PF24294">
    <property type="entry name" value="Chromo_PTM"/>
    <property type="match status" value="1"/>
</dbReference>
<gene>
    <name evidence="2" type="ORF">Acr_28g0014220</name>
</gene>
<evidence type="ECO:0000313" key="3">
    <source>
        <dbReference type="Proteomes" id="UP000585474"/>
    </source>
</evidence>
<comment type="caution">
    <text evidence="2">The sequence shown here is derived from an EMBL/GenBank/DDBJ whole genome shotgun (WGS) entry which is preliminary data.</text>
</comment>
<proteinExistence type="predicted"/>
<sequence length="640" mass="71280">MGENVNGLGSCVVANAVDKRVLLSIHCFDLFPANLALRKSLMIQIYPIFHIMRRFGMRFRLKELRSDSCNDESTYQYYSRNDLAFVIEALKASDTLYRPILVAISKQWNMFNSSVAKSDVDFHNPIISSELMKGQMPLMHLAPSDTCAGNEISDEGKPRVNSIAAQYSGITDCDVSANNNPVIETNFVKMENPLTSSEESAETSQAAGIQNFAKTGTGGSNRSVGTSNDSEIQGKIVSVGDSSLTSTDLDAEQGRNIESADCDHMTSTTETKNDEKSQGLLGASYVNYYSFARTAKLVAEELTQKSTDKINVVSTKPVEDIILAQLKAISKKATKFYWPNVQNLNADAKKEKCGWCFSCKAPDDDKDCFFNMNDSAPVLLSEVVGLHSKWNKNGHLIDVMCYMLCIEERLQGFLLGPWLNPHYSNLWRKSVVKASDVASLKHLLLVLESNLRRLALSAEWLKHVDSVATVGSASHVVTSSKYRKRARYSDLEPKPLSKAAAGLAGCTKISGVLYPDSSEFANRSKYVVWRAAVEASRSVEQLALQIRELDANIRWDDIENTNLLSKMDQFRKSVRPFKKVIIRRKCTEGTVLKYLLDFGKRRIIPDIVVTHGSMVEESSSGRKKYWLEEPHVPFASGESF</sequence>
<evidence type="ECO:0000259" key="1">
    <source>
        <dbReference type="Pfam" id="PF24294"/>
    </source>
</evidence>
<name>A0A7J0HC61_9ERIC</name>
<dbReference type="PANTHER" id="PTHR46508:SF5">
    <property type="entry name" value="PHD-FINGER AND DNA BINDING DOMAIN-CONTAINING PROTEIN"/>
    <property type="match status" value="1"/>
</dbReference>
<organism evidence="2 3">
    <name type="scientific">Actinidia rufa</name>
    <dbReference type="NCBI Taxonomy" id="165716"/>
    <lineage>
        <taxon>Eukaryota</taxon>
        <taxon>Viridiplantae</taxon>
        <taxon>Streptophyta</taxon>
        <taxon>Embryophyta</taxon>
        <taxon>Tracheophyta</taxon>
        <taxon>Spermatophyta</taxon>
        <taxon>Magnoliopsida</taxon>
        <taxon>eudicotyledons</taxon>
        <taxon>Gunneridae</taxon>
        <taxon>Pentapetalae</taxon>
        <taxon>asterids</taxon>
        <taxon>Ericales</taxon>
        <taxon>Actinidiaceae</taxon>
        <taxon>Actinidia</taxon>
    </lineage>
</organism>
<dbReference type="AlphaFoldDB" id="A0A7J0HC61"/>
<dbReference type="OrthoDB" id="784962at2759"/>
<accession>A0A7J0HC61</accession>
<reference evidence="2 3" key="1">
    <citation type="submission" date="2019-07" db="EMBL/GenBank/DDBJ databases">
        <title>De Novo Assembly of kiwifruit Actinidia rufa.</title>
        <authorList>
            <person name="Sugita-Konishi S."/>
            <person name="Sato K."/>
            <person name="Mori E."/>
            <person name="Abe Y."/>
            <person name="Kisaki G."/>
            <person name="Hamano K."/>
            <person name="Suezawa K."/>
            <person name="Otani M."/>
            <person name="Fukuda T."/>
            <person name="Manabe T."/>
            <person name="Gomi K."/>
            <person name="Tabuchi M."/>
            <person name="Akimitsu K."/>
            <person name="Kataoka I."/>
        </authorList>
    </citation>
    <scope>NUCLEOTIDE SEQUENCE [LARGE SCALE GENOMIC DNA]</scope>
    <source>
        <strain evidence="3">cv. Fuchu</strain>
    </source>
</reference>
<dbReference type="InterPro" id="IPR056618">
    <property type="entry name" value="Chromo_PTM"/>
</dbReference>
<feature type="domain" description="Membrane-bound transcription factor PTM chromo" evidence="1">
    <location>
        <begin position="575"/>
        <end position="634"/>
    </location>
</feature>
<evidence type="ECO:0000313" key="2">
    <source>
        <dbReference type="EMBL" id="GFZ20717.1"/>
    </source>
</evidence>
<keyword evidence="3" id="KW-1185">Reference proteome</keyword>